<dbReference type="Gene3D" id="3.10.470.10">
    <property type="entry name" value="Chromosomal protein MC1"/>
    <property type="match status" value="1"/>
</dbReference>
<dbReference type="GO" id="GO:0042262">
    <property type="term" value="P:DNA protection"/>
    <property type="evidence" value="ECO:0007669"/>
    <property type="project" value="InterPro"/>
</dbReference>
<reference evidence="2" key="1">
    <citation type="submission" date="2018-10" db="EMBL/GenBank/DDBJ databases">
        <title>Hidden diversity of soil giant viruses.</title>
        <authorList>
            <person name="Schulz F."/>
            <person name="Alteio L."/>
            <person name="Goudeau D."/>
            <person name="Ryan E.M."/>
            <person name="Malmstrom R.R."/>
            <person name="Blanchard J."/>
            <person name="Woyke T."/>
        </authorList>
    </citation>
    <scope>NUCLEOTIDE SEQUENCE</scope>
    <source>
        <strain evidence="2">EDV1</strain>
    </source>
</reference>
<name>A0A3G4ZTE1_9VIRU</name>
<evidence type="ECO:0000313" key="2">
    <source>
        <dbReference type="EMBL" id="AYV78166.1"/>
    </source>
</evidence>
<protein>
    <recommendedName>
        <fullName evidence="3">Chromosomal protein MC1 domain-containing protein</fullName>
    </recommendedName>
</protein>
<evidence type="ECO:0000256" key="1">
    <source>
        <dbReference type="SAM" id="MobiDB-lite"/>
    </source>
</evidence>
<feature type="compositionally biased region" description="Basic and acidic residues" evidence="1">
    <location>
        <begin position="67"/>
        <end position="82"/>
    </location>
</feature>
<evidence type="ECO:0008006" key="3">
    <source>
        <dbReference type="Google" id="ProtNLM"/>
    </source>
</evidence>
<proteinExistence type="predicted"/>
<feature type="region of interest" description="Disordered" evidence="1">
    <location>
        <begin position="117"/>
        <end position="149"/>
    </location>
</feature>
<feature type="compositionally biased region" description="Acidic residues" evidence="1">
    <location>
        <begin position="126"/>
        <end position="144"/>
    </location>
</feature>
<dbReference type="SUPFAM" id="SSF102875">
    <property type="entry name" value="Chromosomal protein MC1"/>
    <property type="match status" value="1"/>
</dbReference>
<sequence>MSTSEIFNPVHYKDDECTKEEIVKEDTLNENKKEIVKEDALNVSDETVKENTLNVSNDTVKENTLNENKKEETIKEDTLNENKKEEFNLQPDFNPNFKLSNKEKNLMKHNKEEIVKDVSNDKKEEIEIDSDDEDISNDEQDEINNDYNDKDIVNDKDYYSPKLRYFRLLSDTGTEGRFCGLKPKQAANKAFTSLIKSNKYKNGEDVKFKIQECTRGSKKRQFTYSGKRTKLDNPIHIQIGSAVNGNAKIITYNYSNEIQKIKD</sequence>
<gene>
    <name evidence="2" type="ORF">Edafosvirus6_15</name>
</gene>
<dbReference type="InterPro" id="IPR036620">
    <property type="entry name" value="MC1_sf"/>
</dbReference>
<organism evidence="2">
    <name type="scientific">Edafosvirus sp</name>
    <dbReference type="NCBI Taxonomy" id="2487765"/>
    <lineage>
        <taxon>Viruses</taxon>
        <taxon>Varidnaviria</taxon>
        <taxon>Bamfordvirae</taxon>
        <taxon>Nucleocytoviricota</taxon>
        <taxon>Megaviricetes</taxon>
        <taxon>Imitervirales</taxon>
        <taxon>Mimiviridae</taxon>
        <taxon>Klosneuvirinae</taxon>
    </lineage>
</organism>
<accession>A0A3G4ZTE1</accession>
<dbReference type="EMBL" id="MK072071">
    <property type="protein sequence ID" value="AYV78166.1"/>
    <property type="molecule type" value="Genomic_DNA"/>
</dbReference>
<feature type="region of interest" description="Disordered" evidence="1">
    <location>
        <begin position="58"/>
        <end position="82"/>
    </location>
</feature>